<evidence type="ECO:0000259" key="1">
    <source>
        <dbReference type="Pfam" id="PF00561"/>
    </source>
</evidence>
<evidence type="ECO:0000313" key="2">
    <source>
        <dbReference type="EMBL" id="MBB6099701.1"/>
    </source>
</evidence>
<proteinExistence type="predicted"/>
<evidence type="ECO:0000313" key="3">
    <source>
        <dbReference type="Proteomes" id="UP000569951"/>
    </source>
</evidence>
<keyword evidence="3" id="KW-1185">Reference proteome</keyword>
<comment type="caution">
    <text evidence="2">The sequence shown here is derived from an EMBL/GenBank/DDBJ whole genome shotgun (WGS) entry which is preliminary data.</text>
</comment>
<dbReference type="Proteomes" id="UP000569951">
    <property type="component" value="Unassembled WGS sequence"/>
</dbReference>
<dbReference type="ESTHER" id="9deio-a0a841i1l2">
    <property type="family name" value="Zearalenone-hydrolase-fam2"/>
</dbReference>
<dbReference type="PANTHER" id="PTHR46438:SF2">
    <property type="entry name" value="ALPHA_BETA-HYDROLASES SUPERFAMILY PROTEIN"/>
    <property type="match status" value="1"/>
</dbReference>
<dbReference type="InterPro" id="IPR029058">
    <property type="entry name" value="AB_hydrolase_fold"/>
</dbReference>
<feature type="domain" description="AB hydrolase-1" evidence="1">
    <location>
        <begin position="62"/>
        <end position="289"/>
    </location>
</feature>
<dbReference type="InterPro" id="IPR000073">
    <property type="entry name" value="AB_hydrolase_1"/>
</dbReference>
<dbReference type="EMBL" id="JACHHG010000014">
    <property type="protein sequence ID" value="MBB6099701.1"/>
    <property type="molecule type" value="Genomic_DNA"/>
</dbReference>
<dbReference type="PANTHER" id="PTHR46438">
    <property type="entry name" value="ALPHA/BETA-HYDROLASES SUPERFAMILY PROTEIN"/>
    <property type="match status" value="1"/>
</dbReference>
<name>A0A841I1L2_9DEIO</name>
<dbReference type="AlphaFoldDB" id="A0A841I1L2"/>
<sequence length="357" mass="39449">MVLGILGGLLGTVAFAAAGYSFRNTAYFGRDMAAVRRAGFVEKQLTVNGSVLNYAEGPNNGPPLLLIHGQSGDWKHYARVLPGLARSYRVLAVDCYGHGGSAWVPGKYSVAAMGADLARFMREVMARPALVSGHSSGGLLAAWLAANAPDTVRGVILEDPPLFTTLLPRAQKTWNYVDLATTSHNFLASGEKDFVSYCVAHGRLFALFRDLQPLLLRHVREQRAKYPDRPVRVFYMPPAMNELLRGLHRYDPRFGQAFYDGSWDAGSDHAEILVRIGVPTVLVHARWSYDDSGILMAAMDDRDAERARSLIQDVEFVRVNSGHGFHFEQPRAFLRVMKSVQERLQAERTNVQGAFGA</sequence>
<protein>
    <submittedName>
        <fullName evidence="2">Pimeloyl-ACP methyl ester carboxylesterase</fullName>
    </submittedName>
</protein>
<reference evidence="2 3" key="1">
    <citation type="submission" date="2020-08" db="EMBL/GenBank/DDBJ databases">
        <title>Genomic Encyclopedia of Type Strains, Phase IV (KMG-IV): sequencing the most valuable type-strain genomes for metagenomic binning, comparative biology and taxonomic classification.</title>
        <authorList>
            <person name="Goeker M."/>
        </authorList>
    </citation>
    <scope>NUCLEOTIDE SEQUENCE [LARGE SCALE GENOMIC DNA]</scope>
    <source>
        <strain evidence="2 3">DSM 21458</strain>
    </source>
</reference>
<dbReference type="SUPFAM" id="SSF53474">
    <property type="entry name" value="alpha/beta-Hydrolases"/>
    <property type="match status" value="1"/>
</dbReference>
<gene>
    <name evidence="2" type="ORF">HNR42_003159</name>
</gene>
<accession>A0A841I1L2</accession>
<dbReference type="Gene3D" id="3.40.50.1820">
    <property type="entry name" value="alpha/beta hydrolase"/>
    <property type="match status" value="1"/>
</dbReference>
<dbReference type="RefSeq" id="WP_183988448.1">
    <property type="nucleotide sequence ID" value="NZ_JACHHG010000014.1"/>
</dbReference>
<organism evidence="2 3">
    <name type="scientific">Deinobacterium chartae</name>
    <dbReference type="NCBI Taxonomy" id="521158"/>
    <lineage>
        <taxon>Bacteria</taxon>
        <taxon>Thermotogati</taxon>
        <taxon>Deinococcota</taxon>
        <taxon>Deinococci</taxon>
        <taxon>Deinococcales</taxon>
        <taxon>Deinococcaceae</taxon>
        <taxon>Deinobacterium</taxon>
    </lineage>
</organism>
<dbReference type="Pfam" id="PF00561">
    <property type="entry name" value="Abhydrolase_1"/>
    <property type="match status" value="1"/>
</dbReference>